<dbReference type="InterPro" id="IPR012867">
    <property type="entry name" value="DUF1648"/>
</dbReference>
<name>A0ABM7WGU1_9ACTN</name>
<keyword evidence="1" id="KW-1133">Transmembrane helix</keyword>
<evidence type="ECO:0000313" key="4">
    <source>
        <dbReference type="EMBL" id="BDE95454.1"/>
    </source>
</evidence>
<sequence>MNASMDTTVIMGLTIVLVPIVGVLMALTPYLMKKSECFTVTIPESAANDPYLKGLKRRYLAIMLVFSAALTAVGLALIALNIPSGVLAIVVVGTLGICVVGYALMLHYRKKVSTYKAKQGWRAEAQEAVAVVGERDVPRAISLKWSLLYVPVLLVTLGVGIAGYASMPDVIPMQVGFDGEVSRWVDKSPFIVFMPVLIQLFMIACLVFSHWNILRSKRLSDPNAPATSALAYGMFARAQSIFLLAMGLAICIAIILMPLSFIGLVSLMQGAVVIMVVCLFIVVGGIAISVVYGQGGARLFARMGASEEILADDDAHWKFGIFYFNRDDPSLFLPARFGVGWTFNYARPAIWAIMVGGLVLTVAFVVVIMSFG</sequence>
<gene>
    <name evidence="4" type="ORF">CE91St30_07870</name>
</gene>
<dbReference type="PANTHER" id="PTHR37810:SF9">
    <property type="entry name" value="MEMBRANE PROTEIN"/>
    <property type="match status" value="1"/>
</dbReference>
<dbReference type="Pfam" id="PF07853">
    <property type="entry name" value="DUF1648"/>
    <property type="match status" value="1"/>
</dbReference>
<reference evidence="4 5" key="1">
    <citation type="submission" date="2022-01" db="EMBL/GenBank/DDBJ databases">
        <title>Novel bile acid biosynthetic pathways are enriched in the microbiome of centenarians.</title>
        <authorList>
            <person name="Sato Y."/>
            <person name="Atarashi K."/>
            <person name="Plichta R.D."/>
            <person name="Arai Y."/>
            <person name="Sasajima S."/>
            <person name="Kearney M.S."/>
            <person name="Suda W."/>
            <person name="Takeshita K."/>
            <person name="Sasaki T."/>
            <person name="Okamoto S."/>
            <person name="Skelly N.A."/>
            <person name="Okamura Y."/>
            <person name="Vlamakis H."/>
            <person name="Li Y."/>
            <person name="Tanoue T."/>
            <person name="Takei H."/>
            <person name="Nittono H."/>
            <person name="Narushima S."/>
            <person name="Irie J."/>
            <person name="Itoh H."/>
            <person name="Moriya K."/>
            <person name="Sugiura Y."/>
            <person name="Suematsu M."/>
            <person name="Moritoki N."/>
            <person name="Shibata S."/>
            <person name="Littman R.D."/>
            <person name="Fischbach A.M."/>
            <person name="Uwamino Y."/>
            <person name="Inoue T."/>
            <person name="Honda A."/>
            <person name="Hattori M."/>
            <person name="Murai T."/>
            <person name="Xavier J.R."/>
            <person name="Hirose N."/>
            <person name="Honda K."/>
        </authorList>
    </citation>
    <scope>NUCLEOTIDE SEQUENCE [LARGE SCALE GENOMIC DNA]</scope>
    <source>
        <strain evidence="4 5">CE91-St30</strain>
    </source>
</reference>
<dbReference type="InterPro" id="IPR043831">
    <property type="entry name" value="DUF5808"/>
</dbReference>
<feature type="transmembrane region" description="Helical" evidence="1">
    <location>
        <begin position="59"/>
        <end position="80"/>
    </location>
</feature>
<proteinExistence type="predicted"/>
<dbReference type="EMBL" id="AP025564">
    <property type="protein sequence ID" value="BDE95454.1"/>
    <property type="molecule type" value="Genomic_DNA"/>
</dbReference>
<dbReference type="Pfam" id="PF19124">
    <property type="entry name" value="DUF5808"/>
    <property type="match status" value="1"/>
</dbReference>
<evidence type="ECO:0000259" key="3">
    <source>
        <dbReference type="Pfam" id="PF19124"/>
    </source>
</evidence>
<evidence type="ECO:0000313" key="5">
    <source>
        <dbReference type="Proteomes" id="UP001320544"/>
    </source>
</evidence>
<dbReference type="PANTHER" id="PTHR37810">
    <property type="entry name" value="IMMUNITY PROTEIN SDPI"/>
    <property type="match status" value="1"/>
</dbReference>
<protein>
    <submittedName>
        <fullName evidence="4">Membrane protein</fullName>
    </submittedName>
</protein>
<keyword evidence="1" id="KW-0472">Membrane</keyword>
<feature type="transmembrane region" description="Helical" evidence="1">
    <location>
        <begin position="12"/>
        <end position="32"/>
    </location>
</feature>
<evidence type="ECO:0000256" key="1">
    <source>
        <dbReference type="SAM" id="Phobius"/>
    </source>
</evidence>
<organism evidence="4 5">
    <name type="scientific">Raoultibacter timonensis</name>
    <dbReference type="NCBI Taxonomy" id="1907662"/>
    <lineage>
        <taxon>Bacteria</taxon>
        <taxon>Bacillati</taxon>
        <taxon>Actinomycetota</taxon>
        <taxon>Coriobacteriia</taxon>
        <taxon>Eggerthellales</taxon>
        <taxon>Eggerthellaceae</taxon>
        <taxon>Raoultibacter</taxon>
    </lineage>
</organism>
<evidence type="ECO:0000259" key="2">
    <source>
        <dbReference type="Pfam" id="PF07853"/>
    </source>
</evidence>
<dbReference type="RefSeq" id="WP_244411824.1">
    <property type="nucleotide sequence ID" value="NZ_AP025564.1"/>
</dbReference>
<feature type="domain" description="DUF5808" evidence="3">
    <location>
        <begin position="326"/>
        <end position="351"/>
    </location>
</feature>
<feature type="domain" description="DUF1648" evidence="2">
    <location>
        <begin position="153"/>
        <end position="198"/>
    </location>
</feature>
<feature type="transmembrane region" description="Helical" evidence="1">
    <location>
        <begin position="187"/>
        <end position="208"/>
    </location>
</feature>
<accession>A0ABM7WGU1</accession>
<feature type="transmembrane region" description="Helical" evidence="1">
    <location>
        <begin position="86"/>
        <end position="108"/>
    </location>
</feature>
<feature type="transmembrane region" description="Helical" evidence="1">
    <location>
        <begin position="349"/>
        <end position="371"/>
    </location>
</feature>
<keyword evidence="5" id="KW-1185">Reference proteome</keyword>
<feature type="transmembrane region" description="Helical" evidence="1">
    <location>
        <begin position="147"/>
        <end position="167"/>
    </location>
</feature>
<dbReference type="Proteomes" id="UP001320544">
    <property type="component" value="Chromosome"/>
</dbReference>
<feature type="transmembrane region" description="Helical" evidence="1">
    <location>
        <begin position="241"/>
        <end position="265"/>
    </location>
</feature>
<feature type="transmembrane region" description="Helical" evidence="1">
    <location>
        <begin position="271"/>
        <end position="293"/>
    </location>
</feature>
<keyword evidence="1" id="KW-0812">Transmembrane</keyword>